<gene>
    <name evidence="2" type="ORF">HMPREF9997_01553</name>
</gene>
<name>L1MGG3_9CORY</name>
<reference evidence="2 3" key="1">
    <citation type="submission" date="2012-05" db="EMBL/GenBank/DDBJ databases">
        <authorList>
            <person name="Weinstock G."/>
            <person name="Sodergren E."/>
            <person name="Lobos E.A."/>
            <person name="Fulton L."/>
            <person name="Fulton R."/>
            <person name="Courtney L."/>
            <person name="Fronick C."/>
            <person name="O'Laughlin M."/>
            <person name="Godfrey J."/>
            <person name="Wilson R.M."/>
            <person name="Miner T."/>
            <person name="Farmer C."/>
            <person name="Delehaunty K."/>
            <person name="Cordes M."/>
            <person name="Minx P."/>
            <person name="Tomlinson C."/>
            <person name="Chen J."/>
            <person name="Wollam A."/>
            <person name="Pepin K.H."/>
            <person name="Bhonagiri V."/>
            <person name="Zhang X."/>
            <person name="Suruliraj S."/>
            <person name="Warren W."/>
            <person name="Mitreva M."/>
            <person name="Mardis E.R."/>
            <person name="Wilson R.K."/>
        </authorList>
    </citation>
    <scope>NUCLEOTIDE SEQUENCE [LARGE SCALE GENOMIC DNA]</scope>
    <source>
        <strain evidence="2 3">F0235</strain>
    </source>
</reference>
<dbReference type="Pfam" id="PF12146">
    <property type="entry name" value="Hydrolase_4"/>
    <property type="match status" value="1"/>
</dbReference>
<accession>L1MGG3</accession>
<dbReference type="SUPFAM" id="SSF53474">
    <property type="entry name" value="alpha/beta-Hydrolases"/>
    <property type="match status" value="1"/>
</dbReference>
<proteinExistence type="predicted"/>
<dbReference type="InterPro" id="IPR029058">
    <property type="entry name" value="AB_hydrolase_fold"/>
</dbReference>
<dbReference type="OrthoDB" id="8871309at2"/>
<evidence type="ECO:0000259" key="1">
    <source>
        <dbReference type="Pfam" id="PF12146"/>
    </source>
</evidence>
<dbReference type="PATRIC" id="fig|1035195.3.peg.1401"/>
<comment type="caution">
    <text evidence="2">The sequence shown here is derived from an EMBL/GenBank/DDBJ whole genome shotgun (WGS) entry which is preliminary data.</text>
</comment>
<organism evidence="2 3">
    <name type="scientific">Corynebacterium durum F0235</name>
    <dbReference type="NCBI Taxonomy" id="1035195"/>
    <lineage>
        <taxon>Bacteria</taxon>
        <taxon>Bacillati</taxon>
        <taxon>Actinomycetota</taxon>
        <taxon>Actinomycetes</taxon>
        <taxon>Mycobacteriales</taxon>
        <taxon>Corynebacteriaceae</taxon>
        <taxon>Corynebacterium</taxon>
    </lineage>
</organism>
<dbReference type="eggNOG" id="COG1075">
    <property type="taxonomic scope" value="Bacteria"/>
</dbReference>
<evidence type="ECO:0000313" key="2">
    <source>
        <dbReference type="EMBL" id="EKX90338.1"/>
    </source>
</evidence>
<feature type="domain" description="Serine aminopeptidase S33" evidence="1">
    <location>
        <begin position="78"/>
        <end position="178"/>
    </location>
</feature>
<dbReference type="AlphaFoldDB" id="L1MGG3"/>
<protein>
    <recommendedName>
        <fullName evidence="1">Serine aminopeptidase S33 domain-containing protein</fullName>
    </recommendedName>
</protein>
<dbReference type="Gene3D" id="3.40.50.1820">
    <property type="entry name" value="alpha/beta hydrolase"/>
    <property type="match status" value="1"/>
</dbReference>
<dbReference type="STRING" id="1035195.HMPREF9997_01553"/>
<dbReference type="InterPro" id="IPR022742">
    <property type="entry name" value="Hydrolase_4"/>
</dbReference>
<evidence type="ECO:0000313" key="3">
    <source>
        <dbReference type="Proteomes" id="UP000010445"/>
    </source>
</evidence>
<keyword evidence="3" id="KW-1185">Reference proteome</keyword>
<dbReference type="Proteomes" id="UP000010445">
    <property type="component" value="Unassembled WGS sequence"/>
</dbReference>
<dbReference type="HOGENOM" id="CLU_029537_1_1_11"/>
<sequence>MLMRTTTAKILVALLIMSAVVMPMSPPLVRAQPRHVQGQVEGPVFHTLAEAYKYRVEHKDQPVVPQGVNDPDCRVTPEHKQAVVLVHGTDTTMYADYSQLGAAISQAGWCTYGFDYGAGPAPDKGFGWAPIEQSAEQLDETVAAARRSSGAESVVFVGFSQGATVTRYWMHSDPAHAAATHKWIGLASPTRGGNFYGLAHLAQTFPWLHDVVGSFGLLSPALNELMTDSEFNQRLNTPAETVPGVRHVTISTRFDEMMPEGHNAAIHAGQNADVDNIVVQDVCPDNHGGHMFMTYNPTVIDLVLSELGAVSRDRVRCAPVPLGYSMPDVMLFDAPRKLLGGTDRPTPVDISTM</sequence>
<dbReference type="EMBL" id="AMEM01000018">
    <property type="protein sequence ID" value="EKX90338.1"/>
    <property type="molecule type" value="Genomic_DNA"/>
</dbReference>